<dbReference type="EMBL" id="JAFIRN010000009">
    <property type="protein sequence ID" value="KAG5842859.1"/>
    <property type="molecule type" value="Genomic_DNA"/>
</dbReference>
<accession>A0A9D3M6S7</accession>
<evidence type="ECO:0000313" key="3">
    <source>
        <dbReference type="EMBL" id="KAG5842859.1"/>
    </source>
</evidence>
<evidence type="ECO:0000313" key="4">
    <source>
        <dbReference type="Proteomes" id="UP001044222"/>
    </source>
</evidence>
<organism evidence="3 4">
    <name type="scientific">Anguilla anguilla</name>
    <name type="common">European freshwater eel</name>
    <name type="synonym">Muraena anguilla</name>
    <dbReference type="NCBI Taxonomy" id="7936"/>
    <lineage>
        <taxon>Eukaryota</taxon>
        <taxon>Metazoa</taxon>
        <taxon>Chordata</taxon>
        <taxon>Craniata</taxon>
        <taxon>Vertebrata</taxon>
        <taxon>Euteleostomi</taxon>
        <taxon>Actinopterygii</taxon>
        <taxon>Neopterygii</taxon>
        <taxon>Teleostei</taxon>
        <taxon>Anguilliformes</taxon>
        <taxon>Anguillidae</taxon>
        <taxon>Anguilla</taxon>
    </lineage>
</organism>
<dbReference type="PANTHER" id="PTHR11639:SF134">
    <property type="entry name" value="PROTEIN S100-A1-RELATED"/>
    <property type="match status" value="1"/>
</dbReference>
<feature type="domain" description="S100/CaBP-9k-type calcium binding subdomain" evidence="2">
    <location>
        <begin position="30"/>
        <end position="72"/>
    </location>
</feature>
<comment type="caution">
    <text evidence="3">The sequence shown here is derived from an EMBL/GenBank/DDBJ whole genome shotgun (WGS) entry which is preliminary data.</text>
</comment>
<dbReference type="GO" id="GO:0005509">
    <property type="term" value="F:calcium ion binding"/>
    <property type="evidence" value="ECO:0007669"/>
    <property type="project" value="TreeGrafter"/>
</dbReference>
<reference evidence="3" key="1">
    <citation type="submission" date="2021-01" db="EMBL/GenBank/DDBJ databases">
        <title>A chromosome-scale assembly of European eel, Anguilla anguilla.</title>
        <authorList>
            <person name="Henkel C."/>
            <person name="Jong-Raadsen S.A."/>
            <person name="Dufour S."/>
            <person name="Weltzien F.-A."/>
            <person name="Palstra A.P."/>
            <person name="Pelster B."/>
            <person name="Spaink H.P."/>
            <person name="Van Den Thillart G.E."/>
            <person name="Jansen H."/>
            <person name="Zahm M."/>
            <person name="Klopp C."/>
            <person name="Cedric C."/>
            <person name="Louis A."/>
            <person name="Berthelot C."/>
            <person name="Parey E."/>
            <person name="Roest Crollius H."/>
            <person name="Montfort J."/>
            <person name="Robinson-Rechavi M."/>
            <person name="Bucao C."/>
            <person name="Bouchez O."/>
            <person name="Gislard M."/>
            <person name="Lluch J."/>
            <person name="Milhes M."/>
            <person name="Lampietro C."/>
            <person name="Lopez Roques C."/>
            <person name="Donnadieu C."/>
            <person name="Braasch I."/>
            <person name="Desvignes T."/>
            <person name="Postlethwait J."/>
            <person name="Bobe J."/>
            <person name="Guiguen Y."/>
            <person name="Dirks R."/>
        </authorList>
    </citation>
    <scope>NUCLEOTIDE SEQUENCE</scope>
    <source>
        <strain evidence="3">Tag_6206</strain>
        <tissue evidence="3">Liver</tissue>
    </source>
</reference>
<comment type="similarity">
    <text evidence="1">Belongs to the S-100 family.</text>
</comment>
<sequence length="122" mass="13214">MLTPQTHLRNTLLQTGVPVSFSMASDLKPGEMALGSIVSIFHKYASGDGDAQTLSKSEFDKLVKEQFPNLIPDKYAAQLKEAVHKIAGDTIDFDEFMNLMSVLSSMSHATLLKSVAGKKAGK</sequence>
<dbReference type="Pfam" id="PF01023">
    <property type="entry name" value="S_100"/>
    <property type="match status" value="1"/>
</dbReference>
<dbReference type="InterPro" id="IPR011992">
    <property type="entry name" value="EF-hand-dom_pair"/>
</dbReference>
<proteinExistence type="inferred from homology"/>
<dbReference type="Proteomes" id="UP001044222">
    <property type="component" value="Chromosome 9"/>
</dbReference>
<keyword evidence="4" id="KW-1185">Reference proteome</keyword>
<protein>
    <recommendedName>
        <fullName evidence="2">S100/CaBP-9k-type calcium binding subdomain domain-containing protein</fullName>
    </recommendedName>
</protein>
<name>A0A9D3M6S7_ANGAN</name>
<dbReference type="PANTHER" id="PTHR11639">
    <property type="entry name" value="S100 CALCIUM-BINDING PROTEIN"/>
    <property type="match status" value="1"/>
</dbReference>
<dbReference type="SMART" id="SM01394">
    <property type="entry name" value="S_100"/>
    <property type="match status" value="1"/>
</dbReference>
<dbReference type="InterPro" id="IPR013787">
    <property type="entry name" value="S100_Ca-bd_sub"/>
</dbReference>
<dbReference type="GO" id="GO:0048306">
    <property type="term" value="F:calcium-dependent protein binding"/>
    <property type="evidence" value="ECO:0007669"/>
    <property type="project" value="TreeGrafter"/>
</dbReference>
<dbReference type="OrthoDB" id="26525at2759"/>
<gene>
    <name evidence="3" type="ORF">ANANG_G00182220</name>
</gene>
<dbReference type="SUPFAM" id="SSF47473">
    <property type="entry name" value="EF-hand"/>
    <property type="match status" value="1"/>
</dbReference>
<evidence type="ECO:0000256" key="1">
    <source>
        <dbReference type="ARBA" id="ARBA00007323"/>
    </source>
</evidence>
<evidence type="ECO:0000259" key="2">
    <source>
        <dbReference type="SMART" id="SM01394"/>
    </source>
</evidence>
<dbReference type="AlphaFoldDB" id="A0A9D3M6S7"/>
<dbReference type="Gene3D" id="1.10.238.10">
    <property type="entry name" value="EF-hand"/>
    <property type="match status" value="1"/>
</dbReference>